<keyword evidence="3" id="KW-1185">Reference proteome</keyword>
<organism evidence="2 3">
    <name type="scientific">Paenibacillus glycanilyticus</name>
    <dbReference type="NCBI Taxonomy" id="126569"/>
    <lineage>
        <taxon>Bacteria</taxon>
        <taxon>Bacillati</taxon>
        <taxon>Bacillota</taxon>
        <taxon>Bacilli</taxon>
        <taxon>Bacillales</taxon>
        <taxon>Paenibacillaceae</taxon>
        <taxon>Paenibacillus</taxon>
    </lineage>
</organism>
<dbReference type="Pfam" id="PF13432">
    <property type="entry name" value="TPR_16"/>
    <property type="match status" value="1"/>
</dbReference>
<proteinExistence type="predicted"/>
<dbReference type="SUPFAM" id="SSF48452">
    <property type="entry name" value="TPR-like"/>
    <property type="match status" value="1"/>
</dbReference>
<dbReference type="Gene3D" id="1.25.40.10">
    <property type="entry name" value="Tetratricopeptide repeat domain"/>
    <property type="match status" value="1"/>
</dbReference>
<dbReference type="Proteomes" id="UP001157114">
    <property type="component" value="Unassembled WGS sequence"/>
</dbReference>
<feature type="transmembrane region" description="Helical" evidence="1">
    <location>
        <begin position="6"/>
        <end position="32"/>
    </location>
</feature>
<dbReference type="SMART" id="SM00028">
    <property type="entry name" value="TPR"/>
    <property type="match status" value="2"/>
</dbReference>
<keyword evidence="1" id="KW-0812">Transmembrane</keyword>
<name>A0ABQ6GCU0_9BACL</name>
<dbReference type="EMBL" id="BSSQ01000005">
    <property type="protein sequence ID" value="GLX67083.1"/>
    <property type="molecule type" value="Genomic_DNA"/>
</dbReference>
<evidence type="ECO:0000256" key="1">
    <source>
        <dbReference type="SAM" id="Phobius"/>
    </source>
</evidence>
<accession>A0ABQ6GCU0</accession>
<dbReference type="InterPro" id="IPR019734">
    <property type="entry name" value="TPR_rpt"/>
</dbReference>
<keyword evidence="1" id="KW-1133">Transmembrane helix</keyword>
<keyword evidence="1" id="KW-0472">Membrane</keyword>
<dbReference type="InterPro" id="IPR011990">
    <property type="entry name" value="TPR-like_helical_dom_sf"/>
</dbReference>
<evidence type="ECO:0008006" key="4">
    <source>
        <dbReference type="Google" id="ProtNLM"/>
    </source>
</evidence>
<protein>
    <recommendedName>
        <fullName evidence="4">Tetratricopeptide repeat protein</fullName>
    </recommendedName>
</protein>
<reference evidence="2 3" key="1">
    <citation type="submission" date="2023-03" db="EMBL/GenBank/DDBJ databases">
        <title>Draft genome sequence of the bacteria which degrade cell wall of Tricholomamatutake.</title>
        <authorList>
            <person name="Konishi Y."/>
            <person name="Fukuta Y."/>
            <person name="Shirasaka N."/>
        </authorList>
    </citation>
    <scope>NUCLEOTIDE SEQUENCE [LARGE SCALE GENOMIC DNA]</scope>
    <source>
        <strain evidence="3">mu1</strain>
    </source>
</reference>
<evidence type="ECO:0000313" key="2">
    <source>
        <dbReference type="EMBL" id="GLX67083.1"/>
    </source>
</evidence>
<evidence type="ECO:0000313" key="3">
    <source>
        <dbReference type="Proteomes" id="UP001157114"/>
    </source>
</evidence>
<dbReference type="Pfam" id="PF13181">
    <property type="entry name" value="TPR_8"/>
    <property type="match status" value="1"/>
</dbReference>
<sequence length="225" mass="26200">MGKLFLLFVFFTWIFGNPIIAIIAILFIVYVLDRRFIGLSPSLLKPLRRSSRLRKLKRHIAQSPNDTSAKVEIARILIDKKKYREALSLLDPLERVLDDSAEYWDDLGLCLMQTGKPEAGESAMSKALLLNPRVKYGAPYLRLAAHYSKQDAERALSYIEAFQEIHSSSCEAYYRLAEIYELMNRKDDALEAIREGLRIYRALPRYKKRTERKWALRLLMKRSRG</sequence>
<comment type="caution">
    <text evidence="2">The sequence shown here is derived from an EMBL/GenBank/DDBJ whole genome shotgun (WGS) entry which is preliminary data.</text>
</comment>
<dbReference type="RefSeq" id="WP_284237805.1">
    <property type="nucleotide sequence ID" value="NZ_BSSQ01000005.1"/>
</dbReference>
<gene>
    <name evidence="2" type="ORF">MU1_14270</name>
</gene>